<dbReference type="AlphaFoldDB" id="A0AAD1SYK8"/>
<gene>
    <name evidence="2" type="ORF">PECUL_23A035273</name>
</gene>
<name>A0AAD1SYK8_PELCU</name>
<reference evidence="2" key="1">
    <citation type="submission" date="2022-03" db="EMBL/GenBank/DDBJ databases">
        <authorList>
            <person name="Alioto T."/>
            <person name="Alioto T."/>
            <person name="Gomez Garrido J."/>
        </authorList>
    </citation>
    <scope>NUCLEOTIDE SEQUENCE</scope>
</reference>
<evidence type="ECO:0000313" key="3">
    <source>
        <dbReference type="Proteomes" id="UP001295444"/>
    </source>
</evidence>
<evidence type="ECO:0000256" key="1">
    <source>
        <dbReference type="SAM" id="MobiDB-lite"/>
    </source>
</evidence>
<dbReference type="Proteomes" id="UP001295444">
    <property type="component" value="Chromosome 08"/>
</dbReference>
<evidence type="ECO:0008006" key="4">
    <source>
        <dbReference type="Google" id="ProtNLM"/>
    </source>
</evidence>
<dbReference type="SUPFAM" id="SSF56219">
    <property type="entry name" value="DNase I-like"/>
    <property type="match status" value="1"/>
</dbReference>
<dbReference type="EMBL" id="OW240919">
    <property type="protein sequence ID" value="CAH2312017.1"/>
    <property type="molecule type" value="Genomic_DNA"/>
</dbReference>
<sequence length="148" mass="16318">MRRESGSVPKLTNRISTQGYYGNNPDGKSKGTAILVHKSIPFLQTETETDSNGRYVFVKGSLLGQNITLANIYASNSKHGKFLKSTLKTLMSFTEEFLILGGDFNIALKPGVATSTGTSAILEQILLTIRHTLHIHRLRLHTLLHTPL</sequence>
<organism evidence="2 3">
    <name type="scientific">Pelobates cultripes</name>
    <name type="common">Western spadefoot toad</name>
    <dbReference type="NCBI Taxonomy" id="61616"/>
    <lineage>
        <taxon>Eukaryota</taxon>
        <taxon>Metazoa</taxon>
        <taxon>Chordata</taxon>
        <taxon>Craniata</taxon>
        <taxon>Vertebrata</taxon>
        <taxon>Euteleostomi</taxon>
        <taxon>Amphibia</taxon>
        <taxon>Batrachia</taxon>
        <taxon>Anura</taxon>
        <taxon>Pelobatoidea</taxon>
        <taxon>Pelobatidae</taxon>
        <taxon>Pelobates</taxon>
    </lineage>
</organism>
<accession>A0AAD1SYK8</accession>
<evidence type="ECO:0000313" key="2">
    <source>
        <dbReference type="EMBL" id="CAH2312017.1"/>
    </source>
</evidence>
<dbReference type="InterPro" id="IPR036691">
    <property type="entry name" value="Endo/exonu/phosph_ase_sf"/>
</dbReference>
<dbReference type="Gene3D" id="3.60.10.10">
    <property type="entry name" value="Endonuclease/exonuclease/phosphatase"/>
    <property type="match status" value="1"/>
</dbReference>
<protein>
    <recommendedName>
        <fullName evidence="4">Endonuclease/exonuclease/phosphatase domain-containing protein</fullName>
    </recommendedName>
</protein>
<proteinExistence type="predicted"/>
<feature type="region of interest" description="Disordered" evidence="1">
    <location>
        <begin position="1"/>
        <end position="24"/>
    </location>
</feature>
<keyword evidence="3" id="KW-1185">Reference proteome</keyword>